<dbReference type="EMBL" id="JBHTIZ010000007">
    <property type="protein sequence ID" value="MFD0983408.1"/>
    <property type="molecule type" value="Genomic_DNA"/>
</dbReference>
<comment type="caution">
    <text evidence="1">The sequence shown here is derived from an EMBL/GenBank/DDBJ whole genome shotgun (WGS) entry which is preliminary data.</text>
</comment>
<evidence type="ECO:0000313" key="2">
    <source>
        <dbReference type="Proteomes" id="UP001597051"/>
    </source>
</evidence>
<accession>A0ABW3IYW3</accession>
<dbReference type="Proteomes" id="UP001597051">
    <property type="component" value="Unassembled WGS sequence"/>
</dbReference>
<proteinExistence type="predicted"/>
<evidence type="ECO:0000313" key="1">
    <source>
        <dbReference type="EMBL" id="MFD0983408.1"/>
    </source>
</evidence>
<gene>
    <name evidence="1" type="ORF">ACFQ0S_02855</name>
</gene>
<organism evidence="1 2">
    <name type="scientific">Flavobacterium myungsuense</name>
    <dbReference type="NCBI Taxonomy" id="651823"/>
    <lineage>
        <taxon>Bacteria</taxon>
        <taxon>Pseudomonadati</taxon>
        <taxon>Bacteroidota</taxon>
        <taxon>Flavobacteriia</taxon>
        <taxon>Flavobacteriales</taxon>
        <taxon>Flavobacteriaceae</taxon>
        <taxon>Flavobacterium</taxon>
    </lineage>
</organism>
<keyword evidence="2" id="KW-1185">Reference proteome</keyword>
<reference evidence="2" key="1">
    <citation type="journal article" date="2019" name="Int. J. Syst. Evol. Microbiol.">
        <title>The Global Catalogue of Microorganisms (GCM) 10K type strain sequencing project: providing services to taxonomists for standard genome sequencing and annotation.</title>
        <authorList>
            <consortium name="The Broad Institute Genomics Platform"/>
            <consortium name="The Broad Institute Genome Sequencing Center for Infectious Disease"/>
            <person name="Wu L."/>
            <person name="Ma J."/>
        </authorList>
    </citation>
    <scope>NUCLEOTIDE SEQUENCE [LARGE SCALE GENOMIC DNA]</scope>
    <source>
        <strain evidence="2">CECT 7649</strain>
    </source>
</reference>
<sequence>MALLDTYNFDMKEDFTAKGIFRNLATAAGAGYNGAGTPYTIYFMGTTII</sequence>
<protein>
    <submittedName>
        <fullName evidence="1">Uncharacterized protein</fullName>
    </submittedName>
</protein>
<dbReference type="RefSeq" id="WP_379753632.1">
    <property type="nucleotide sequence ID" value="NZ_JBHSYB010000008.1"/>
</dbReference>
<name>A0ABW3IYW3_9FLAO</name>